<dbReference type="AlphaFoldDB" id="A0A3Z8GU66"/>
<keyword evidence="3 5" id="KW-0560">Oxidoreductase</keyword>
<comment type="caution">
    <text evidence="5">Lacks conserved residue(s) required for the propagation of feature annotation.</text>
</comment>
<feature type="binding site" evidence="5">
    <location>
        <position position="188"/>
    </location>
    <ligand>
        <name>substrate</name>
    </ligand>
</feature>
<feature type="active site" description="Proton donor/acceptor" evidence="5">
    <location>
        <position position="137"/>
    </location>
</feature>
<comment type="catalytic activity">
    <reaction evidence="5">
        <text>GDP-beta-L-fucose + NADP(+) = GDP-4-dehydro-alpha-D-rhamnose + NADPH + H(+)</text>
        <dbReference type="Rhea" id="RHEA:18885"/>
        <dbReference type="ChEBI" id="CHEBI:15378"/>
        <dbReference type="ChEBI" id="CHEBI:57273"/>
        <dbReference type="ChEBI" id="CHEBI:57783"/>
        <dbReference type="ChEBI" id="CHEBI:57964"/>
        <dbReference type="ChEBI" id="CHEBI:58349"/>
        <dbReference type="EC" id="1.1.1.271"/>
    </reaction>
</comment>
<dbReference type="EMBL" id="AACSIE010000003">
    <property type="protein sequence ID" value="EAL9204313.1"/>
    <property type="molecule type" value="Genomic_DNA"/>
</dbReference>
<feature type="binding site" evidence="5">
    <location>
        <position position="232"/>
    </location>
    <ligand>
        <name>substrate</name>
    </ligand>
</feature>
<sequence>MDKNSKIYIAGHNGTAGSAILHRLKEMGFVNILTRSSKELDLRRQSDVEVFLRKEKPEYIFLTAAKMSGMLDQAYQKGELIYDNIMIQSNVIHGAYLNNVRKMIICGSGSMYPRKIFNSLKEEDLMKGVLEETRESYGLAKIAGAVMCESYNVQYGTEYFTLAFNNLYGNNMDFDFRTSRVIPAFVRKFYLAKLLYEKKYDYIKKNLKLNNLDEAVTYLNANGIYEDYVDIWGSGRAKREFIHSSDLADACIFIMKNVSYKNLNSFCGSELKSLINIGNEVEYTIYELAGIVKNIVGFCGKIHCDLSKPDTSVNRVMDCSKIHSLGWKYKIGLEEGIRMMYEWYLKEQNIR</sequence>
<dbReference type="InterPro" id="IPR001509">
    <property type="entry name" value="Epimerase_deHydtase"/>
</dbReference>
<dbReference type="InterPro" id="IPR028614">
    <property type="entry name" value="GDP_fucose/colitose_synth"/>
</dbReference>
<dbReference type="PANTHER" id="PTHR43238">
    <property type="entry name" value="GDP-L-FUCOSE SYNTHASE"/>
    <property type="match status" value="1"/>
</dbReference>
<evidence type="ECO:0000256" key="2">
    <source>
        <dbReference type="ARBA" id="ARBA00022857"/>
    </source>
</evidence>
<dbReference type="SUPFAM" id="SSF51735">
    <property type="entry name" value="NAD(P)-binding Rossmann-fold domains"/>
    <property type="match status" value="1"/>
</dbReference>
<evidence type="ECO:0000313" key="7">
    <source>
        <dbReference type="EMBL" id="EAL6850626.1"/>
    </source>
</evidence>
<dbReference type="GO" id="GO:0070401">
    <property type="term" value="F:NADP+ binding"/>
    <property type="evidence" value="ECO:0007669"/>
    <property type="project" value="UniProtKB-UniRule"/>
</dbReference>
<evidence type="ECO:0000313" key="9">
    <source>
        <dbReference type="Proteomes" id="UP000352088"/>
    </source>
</evidence>
<accession>A0A3Z8GU66</accession>
<comment type="similarity">
    <text evidence="1 5">Belongs to the NAD(P)-dependent epimerase/dehydratase family. Fucose synthase subfamily.</text>
</comment>
<dbReference type="Gene3D" id="3.90.25.10">
    <property type="entry name" value="UDP-galactose 4-epimerase, domain 1"/>
    <property type="match status" value="1"/>
</dbReference>
<reference evidence="8 10" key="1">
    <citation type="submission" date="2018-08" db="EMBL/GenBank/DDBJ databases">
        <authorList>
            <consortium name="NARMS: The National Antimicrobial Resistance Monitoring System"/>
        </authorList>
    </citation>
    <scope>NUCLEOTIDE SEQUENCE [LARGE SCALE GENOMIC DNA]</scope>
    <source>
        <strain evidence="8 10">CVM N17C171</strain>
        <strain evidence="7 9">CVM N17C548</strain>
    </source>
</reference>
<evidence type="ECO:0000256" key="4">
    <source>
        <dbReference type="ARBA" id="ARBA00023235"/>
    </source>
</evidence>
<feature type="site" description="Important for catalytic activity" evidence="5">
    <location>
        <position position="108"/>
    </location>
</feature>
<dbReference type="InterPro" id="IPR036291">
    <property type="entry name" value="NAD(P)-bd_dom_sf"/>
</dbReference>
<proteinExistence type="inferred from homology"/>
<dbReference type="Proteomes" id="UP000352088">
    <property type="component" value="Unassembled WGS sequence"/>
</dbReference>
<feature type="domain" description="NAD-dependent epimerase/dehydratase" evidence="6">
    <location>
        <begin position="7"/>
        <end position="258"/>
    </location>
</feature>
<comment type="caution">
    <text evidence="8">The sequence shown here is derived from an EMBL/GenBank/DDBJ whole genome shotgun (WGS) entry which is preliminary data.</text>
</comment>
<dbReference type="HAMAP" id="MF_00956">
    <property type="entry name" value="GDP_fucose_synth"/>
    <property type="match status" value="1"/>
</dbReference>
<feature type="binding site" evidence="5">
    <location>
        <position position="141"/>
    </location>
    <ligand>
        <name>NADP(+)</name>
        <dbReference type="ChEBI" id="CHEBI:58349"/>
    </ligand>
</feature>
<dbReference type="Gene3D" id="3.40.50.720">
    <property type="entry name" value="NAD(P)-binding Rossmann-like Domain"/>
    <property type="match status" value="1"/>
</dbReference>
<name>A0A3Z8GU66_CAMCO</name>
<organism evidence="8 10">
    <name type="scientific">Campylobacter coli</name>
    <dbReference type="NCBI Taxonomy" id="195"/>
    <lineage>
        <taxon>Bacteria</taxon>
        <taxon>Pseudomonadati</taxon>
        <taxon>Campylobacterota</taxon>
        <taxon>Epsilonproteobacteria</taxon>
        <taxon>Campylobacterales</taxon>
        <taxon>Campylobacteraceae</taxon>
        <taxon>Campylobacter</taxon>
    </lineage>
</organism>
<dbReference type="EC" id="1.1.1.271" evidence="5"/>
<evidence type="ECO:0000256" key="5">
    <source>
        <dbReference type="HAMAP-Rule" id="MF_00956"/>
    </source>
</evidence>
<evidence type="ECO:0000313" key="8">
    <source>
        <dbReference type="EMBL" id="EAL9204313.1"/>
    </source>
</evidence>
<dbReference type="GO" id="GO:0016853">
    <property type="term" value="F:isomerase activity"/>
    <property type="evidence" value="ECO:0007669"/>
    <property type="project" value="UniProtKB-KW"/>
</dbReference>
<evidence type="ECO:0000313" key="10">
    <source>
        <dbReference type="Proteomes" id="UP000411403"/>
    </source>
</evidence>
<dbReference type="RefSeq" id="WP_002794294.1">
    <property type="nucleotide sequence ID" value="NZ_CAKJUF010000004.1"/>
</dbReference>
<dbReference type="Proteomes" id="UP000411403">
    <property type="component" value="Unassembled WGS sequence"/>
</dbReference>
<keyword evidence="4 5" id="KW-0413">Isomerase</keyword>
<gene>
    <name evidence="5" type="primary">fcl</name>
    <name evidence="7" type="ORF">DSX26_03985</name>
    <name evidence="8" type="ORF">DYU70_03955</name>
</gene>
<evidence type="ECO:0000256" key="1">
    <source>
        <dbReference type="ARBA" id="ARBA00005959"/>
    </source>
</evidence>
<keyword evidence="5" id="KW-0511">Multifunctional enzyme</keyword>
<dbReference type="UniPathway" id="UPA00128">
    <property type="reaction ID" value="UER00191"/>
</dbReference>
<comment type="pathway">
    <text evidence="5">Nucleotide-sugar biosynthesis; GDP-L-fucose biosynthesis via de novo pathway; GDP-L-fucose from GDP-alpha-D-mannose: step 2/2.</text>
</comment>
<comment type="function">
    <text evidence="5">Catalyzes the two-step NADP-dependent conversion of GDP-4-dehydro-6-deoxy-D-mannose to GDP-fucose, involving an epimerase and a reductase reaction.</text>
</comment>
<protein>
    <recommendedName>
        <fullName evidence="5">GDP-L-fucose synthase</fullName>
        <ecNumber evidence="5">1.1.1.271</ecNumber>
    </recommendedName>
    <alternativeName>
        <fullName evidence="5">GDP-4-keto-6-deoxy-D-mannose-3,5-epimerase-4-reductase</fullName>
    </alternativeName>
</protein>
<dbReference type="EMBL" id="AACQHW010000003">
    <property type="protein sequence ID" value="EAL6850626.1"/>
    <property type="molecule type" value="Genomic_DNA"/>
</dbReference>
<dbReference type="GO" id="GO:0042351">
    <property type="term" value="P:'de novo' GDP-L-fucose biosynthetic process"/>
    <property type="evidence" value="ECO:0007669"/>
    <property type="project" value="UniProtKB-UniRule"/>
</dbReference>
<dbReference type="PANTHER" id="PTHR43238:SF1">
    <property type="entry name" value="GDP-L-FUCOSE SYNTHASE"/>
    <property type="match status" value="1"/>
</dbReference>
<dbReference type="Pfam" id="PF01370">
    <property type="entry name" value="Epimerase"/>
    <property type="match status" value="1"/>
</dbReference>
<feature type="binding site" evidence="5">
    <location>
        <position position="239"/>
    </location>
    <ligand>
        <name>substrate</name>
    </ligand>
</feature>
<feature type="binding site" evidence="5">
    <location>
        <begin position="11"/>
        <end position="17"/>
    </location>
    <ligand>
        <name>NADP(+)</name>
        <dbReference type="ChEBI" id="CHEBI:58349"/>
    </ligand>
</feature>
<keyword evidence="2 5" id="KW-0521">NADP</keyword>
<evidence type="ECO:0000259" key="6">
    <source>
        <dbReference type="Pfam" id="PF01370"/>
    </source>
</evidence>
<feature type="binding site" evidence="5">
    <location>
        <position position="310"/>
    </location>
    <ligand>
        <name>substrate</name>
    </ligand>
</feature>
<dbReference type="GO" id="GO:0050577">
    <property type="term" value="F:GDP-L-fucose synthase activity"/>
    <property type="evidence" value="ECO:0007669"/>
    <property type="project" value="UniProtKB-UniRule"/>
</dbReference>
<evidence type="ECO:0000256" key="3">
    <source>
        <dbReference type="ARBA" id="ARBA00023002"/>
    </source>
</evidence>